<proteinExistence type="inferred from homology"/>
<dbReference type="GO" id="GO:0035529">
    <property type="term" value="F:NADH pyrophosphatase activity"/>
    <property type="evidence" value="ECO:0007669"/>
    <property type="project" value="TreeGrafter"/>
</dbReference>
<keyword evidence="4" id="KW-0479">Metal-binding</keyword>
<evidence type="ECO:0000313" key="14">
    <source>
        <dbReference type="Proteomes" id="UP000515159"/>
    </source>
</evidence>
<dbReference type="FunCoup" id="A0A6P8PBZ6">
    <property type="interactions" value="84"/>
</dbReference>
<dbReference type="CTD" id="200035"/>
<comment type="catalytic activity">
    <reaction evidence="9">
        <text>a 5'-end (N(7)-methyl 5'-triphosphoguanosine)-ribonucleoside in mRNA + H2O = N(7)-methyl-GDP + a 5'-end phospho-ribonucleoside in mRNA + 2 H(+)</text>
        <dbReference type="Rhea" id="RHEA:67484"/>
        <dbReference type="Rhea" id="RHEA-COMP:15692"/>
        <dbReference type="Rhea" id="RHEA-COMP:17167"/>
        <dbReference type="ChEBI" id="CHEBI:15377"/>
        <dbReference type="ChEBI" id="CHEBI:15378"/>
        <dbReference type="ChEBI" id="CHEBI:63714"/>
        <dbReference type="ChEBI" id="CHEBI:138282"/>
        <dbReference type="ChEBI" id="CHEBI:156461"/>
        <dbReference type="EC" id="3.6.1.62"/>
    </reaction>
</comment>
<keyword evidence="6" id="KW-0460">Magnesium</keyword>
<accession>A0A6P8PBZ6</accession>
<dbReference type="InParanoid" id="A0A6P8PBZ6"/>
<dbReference type="GO" id="GO:0019677">
    <property type="term" value="P:NAD+ catabolic process"/>
    <property type="evidence" value="ECO:0007669"/>
    <property type="project" value="TreeGrafter"/>
</dbReference>
<dbReference type="SUPFAM" id="SSF55811">
    <property type="entry name" value="Nudix"/>
    <property type="match status" value="1"/>
</dbReference>
<comment type="function">
    <text evidence="10">Acts as a decapping enzyme capable of hydrolyzing monomethylated capped RNAs (in vitro). Hydrolyzes monomethylated capped RNA after alpha and beta phosphates to form N(7)-methyl-GDP. Shows low activity towards unmethylated capped RNA.</text>
</comment>
<comment type="cofactor">
    <cofactor evidence="2">
        <name>Mg(2+)</name>
        <dbReference type="ChEBI" id="CHEBI:18420"/>
    </cofactor>
</comment>
<keyword evidence="5" id="KW-0378">Hydrolase</keyword>
<comment type="cofactor">
    <cofactor evidence="1">
        <name>Mn(2+)</name>
        <dbReference type="ChEBI" id="CHEBI:29035"/>
    </cofactor>
</comment>
<evidence type="ECO:0000256" key="5">
    <source>
        <dbReference type="ARBA" id="ARBA00022801"/>
    </source>
</evidence>
<evidence type="ECO:0000256" key="2">
    <source>
        <dbReference type="ARBA" id="ARBA00001946"/>
    </source>
</evidence>
<evidence type="ECO:0000256" key="4">
    <source>
        <dbReference type="ARBA" id="ARBA00022723"/>
    </source>
</evidence>
<organism evidence="14 15">
    <name type="scientific">Geotrypetes seraphini</name>
    <name type="common">Gaboon caecilian</name>
    <name type="synonym">Caecilia seraphini</name>
    <dbReference type="NCBI Taxonomy" id="260995"/>
    <lineage>
        <taxon>Eukaryota</taxon>
        <taxon>Metazoa</taxon>
        <taxon>Chordata</taxon>
        <taxon>Craniata</taxon>
        <taxon>Vertebrata</taxon>
        <taxon>Euteleostomi</taxon>
        <taxon>Amphibia</taxon>
        <taxon>Gymnophiona</taxon>
        <taxon>Geotrypetes</taxon>
    </lineage>
</organism>
<evidence type="ECO:0000259" key="13">
    <source>
        <dbReference type="PROSITE" id="PS51462"/>
    </source>
</evidence>
<keyword evidence="7" id="KW-0464">Manganese</keyword>
<feature type="domain" description="Nudix hydrolase" evidence="13">
    <location>
        <begin position="90"/>
        <end position="247"/>
    </location>
</feature>
<evidence type="ECO:0000256" key="7">
    <source>
        <dbReference type="ARBA" id="ARBA00023211"/>
    </source>
</evidence>
<dbReference type="KEGG" id="gsh:117350811"/>
<dbReference type="InterPro" id="IPR000086">
    <property type="entry name" value="NUDIX_hydrolase_dom"/>
</dbReference>
<dbReference type="GO" id="GO:0140933">
    <property type="term" value="F:5'-(N(7)-methylguanosine 5'-triphospho)-[mRNA] hydrolase activity"/>
    <property type="evidence" value="ECO:0007669"/>
    <property type="project" value="UniProtKB-EC"/>
</dbReference>
<evidence type="ECO:0000256" key="9">
    <source>
        <dbReference type="ARBA" id="ARBA00093205"/>
    </source>
</evidence>
<dbReference type="CDD" id="cd04694">
    <property type="entry name" value="NUDIX_Nudt17"/>
    <property type="match status" value="1"/>
</dbReference>
<dbReference type="GO" id="GO:0005829">
    <property type="term" value="C:cytosol"/>
    <property type="evidence" value="ECO:0007669"/>
    <property type="project" value="TreeGrafter"/>
</dbReference>
<evidence type="ECO:0000256" key="8">
    <source>
        <dbReference type="ARBA" id="ARBA00026102"/>
    </source>
</evidence>
<dbReference type="RefSeq" id="XP_033781329.1">
    <property type="nucleotide sequence ID" value="XM_033925438.1"/>
</dbReference>
<dbReference type="PROSITE" id="PS51462">
    <property type="entry name" value="NUDIX"/>
    <property type="match status" value="1"/>
</dbReference>
<dbReference type="AlphaFoldDB" id="A0A6P8PBZ6"/>
<name>A0A6P8PBZ6_GEOSA</name>
<dbReference type="GO" id="GO:0005777">
    <property type="term" value="C:peroxisome"/>
    <property type="evidence" value="ECO:0007669"/>
    <property type="project" value="TreeGrafter"/>
</dbReference>
<evidence type="ECO:0000256" key="6">
    <source>
        <dbReference type="ARBA" id="ARBA00022842"/>
    </source>
</evidence>
<dbReference type="OrthoDB" id="447842at2759"/>
<dbReference type="Proteomes" id="UP000515159">
    <property type="component" value="Chromosome 16"/>
</dbReference>
<dbReference type="PANTHER" id="PTHR42904:SF1">
    <property type="entry name" value="NUCLEOSIDE DIPHOSPHATE-LINKED MOIETY X MOTIF 17"/>
    <property type="match status" value="1"/>
</dbReference>
<gene>
    <name evidence="15" type="primary">NUDT17</name>
</gene>
<evidence type="ECO:0000256" key="11">
    <source>
        <dbReference type="ARBA" id="ARBA00093621"/>
    </source>
</evidence>
<comment type="similarity">
    <text evidence="3">Belongs to the Nudix hydrolase family.</text>
</comment>
<protein>
    <recommendedName>
        <fullName evidence="11">m7GpppN-mRNA hydrolase NUDT17</fullName>
        <ecNumber evidence="8">3.6.1.62</ecNumber>
    </recommendedName>
    <alternativeName>
        <fullName evidence="12">Nucleoside diphosphate-linked moiety X motif 17</fullName>
    </alternativeName>
</protein>
<dbReference type="GeneID" id="117350811"/>
<dbReference type="InterPro" id="IPR033716">
    <property type="entry name" value="Nudt17_dom"/>
</dbReference>
<evidence type="ECO:0000256" key="1">
    <source>
        <dbReference type="ARBA" id="ARBA00001936"/>
    </source>
</evidence>
<dbReference type="PANTHER" id="PTHR42904">
    <property type="entry name" value="NUDIX HYDROLASE, NUDC SUBFAMILY"/>
    <property type="match status" value="1"/>
</dbReference>
<dbReference type="InterPro" id="IPR015797">
    <property type="entry name" value="NUDIX_hydrolase-like_dom_sf"/>
</dbReference>
<evidence type="ECO:0000313" key="15">
    <source>
        <dbReference type="RefSeq" id="XP_033781329.1"/>
    </source>
</evidence>
<dbReference type="GO" id="GO:0046872">
    <property type="term" value="F:metal ion binding"/>
    <property type="evidence" value="ECO:0007669"/>
    <property type="project" value="UniProtKB-KW"/>
</dbReference>
<dbReference type="Pfam" id="PF00293">
    <property type="entry name" value="NUDIX"/>
    <property type="match status" value="1"/>
</dbReference>
<dbReference type="InterPro" id="IPR050241">
    <property type="entry name" value="NAD-cap_RNA_hydrolase_NudC"/>
</dbReference>
<evidence type="ECO:0000256" key="3">
    <source>
        <dbReference type="ARBA" id="ARBA00005582"/>
    </source>
</evidence>
<dbReference type="GO" id="GO:0006742">
    <property type="term" value="P:NADP+ catabolic process"/>
    <property type="evidence" value="ECO:0007669"/>
    <property type="project" value="TreeGrafter"/>
</dbReference>
<reference evidence="15" key="1">
    <citation type="submission" date="2025-08" db="UniProtKB">
        <authorList>
            <consortium name="RefSeq"/>
        </authorList>
    </citation>
    <scope>IDENTIFICATION</scope>
</reference>
<keyword evidence="14" id="KW-1185">Reference proteome</keyword>
<dbReference type="EC" id="3.6.1.62" evidence="8"/>
<evidence type="ECO:0000256" key="10">
    <source>
        <dbReference type="ARBA" id="ARBA00093415"/>
    </source>
</evidence>
<sequence>METFKKVLVYLSRENSLPRCAKFLQSVTGEFCAPQEDKTFVSCGLDRNRFIISDREFCDSTRVLLQRPSFCPIKNFPEEQTSTLPHGVLDRGVDVGVAVILQSIDTKVLLTRRAANLHTFPNVWVPPGGHIEPHEQLLDAGRRELAEETGLQLQEGSYSCRLLGLWESVFPTMLTLGLPKRHHIVAYLLLLSRETHLQLQLMARCLPFQAQLRPNQTEVSASVWLEPRMVEAIVAMVDGAENSGTILVGLPPTVQFNLLSAHRVAELCNGAVKTTMLPVSRFLNTVPAAGVDLERVSTGTKYALQLWLNILPQLDQ</sequence>
<evidence type="ECO:0000256" key="12">
    <source>
        <dbReference type="ARBA" id="ARBA00093663"/>
    </source>
</evidence>
<dbReference type="Gene3D" id="3.90.79.10">
    <property type="entry name" value="Nucleoside Triphosphate Pyrophosphohydrolase"/>
    <property type="match status" value="1"/>
</dbReference>